<dbReference type="InterPro" id="IPR059019">
    <property type="entry name" value="WHD_CapW"/>
</dbReference>
<dbReference type="Pfam" id="PF26107">
    <property type="entry name" value="BrxR_CTD"/>
    <property type="match status" value="1"/>
</dbReference>
<reference evidence="4 5" key="1">
    <citation type="submission" date="2019-03" db="EMBL/GenBank/DDBJ databases">
        <title>Tal1 in Xanthomonas translucens pv. cerealis Contributes to Virulence in Bacterial Leaf Streak of Wheat.</title>
        <authorList>
            <person name="Shah S.M.A."/>
            <person name="Haq F."/>
            <person name="Ma W."/>
            <person name="Xu X."/>
            <person name="Wang S."/>
            <person name="Xu Z."/>
            <person name="Zou L."/>
            <person name="Zhu B."/>
            <person name="Chen G."/>
        </authorList>
    </citation>
    <scope>NUCLEOTIDE SEQUENCE [LARGE SCALE GENOMIC DNA]</scope>
    <source>
        <strain evidence="4 5">01</strain>
    </source>
</reference>
<feature type="domain" description="DNA-binding transcriptional repressor CapW winged helix-turn-helix" evidence="3">
    <location>
        <begin position="14"/>
        <end position="87"/>
    </location>
</feature>
<dbReference type="Proteomes" id="UP000319349">
    <property type="component" value="Chromosome"/>
</dbReference>
<evidence type="ECO:0000313" key="5">
    <source>
        <dbReference type="Proteomes" id="UP000319349"/>
    </source>
</evidence>
<dbReference type="EMBL" id="CP038228">
    <property type="protein sequence ID" value="QDI03428.1"/>
    <property type="molecule type" value="Genomic_DNA"/>
</dbReference>
<protein>
    <submittedName>
        <fullName evidence="4">WYL domain-containing protein</fullName>
    </submittedName>
</protein>
<dbReference type="RefSeq" id="WP_142742090.1">
    <property type="nucleotide sequence ID" value="NZ_CP038228.1"/>
</dbReference>
<dbReference type="AlphaFoldDB" id="A0A514EBL2"/>
<proteinExistence type="predicted"/>
<sequence length="286" mass="32464">MATPAPNRTTDGQRIIEALLLWEGVARNDRLRDLLGVHYTSVSRQLAQYAGHRQTGLAYSMAHRAWLATPAFEPSSQAPSLEEYLALTGARGLISPALVRTHIDFGNTAPMMFATLHRACREGLAVSALHSSMRRPEPTHKIFFPHALVEAGRRWHVRAYIHETGRFQDLALTRLEDVQLHEKLERLPDAQRELDDAWNTIVDLRLIPHPDLTPAQKTLVRAEYFQRTMARTEPVRGALLPYVIQDLHAAIDPDQQRPPDYQLCVDDRDSIARWLMPEASTYEADT</sequence>
<dbReference type="InterPro" id="IPR026881">
    <property type="entry name" value="WYL_dom"/>
</dbReference>
<name>A0A514EBL2_9XANT</name>
<gene>
    <name evidence="4" type="ORF">E4A48_06735</name>
</gene>
<feature type="domain" description="WYL" evidence="1">
    <location>
        <begin position="112"/>
        <end position="179"/>
    </location>
</feature>
<dbReference type="Pfam" id="PF13280">
    <property type="entry name" value="WYL"/>
    <property type="match status" value="1"/>
</dbReference>
<evidence type="ECO:0000259" key="1">
    <source>
        <dbReference type="Pfam" id="PF13280"/>
    </source>
</evidence>
<evidence type="ECO:0000259" key="3">
    <source>
        <dbReference type="Pfam" id="PF26109"/>
    </source>
</evidence>
<dbReference type="InterPro" id="IPR059020">
    <property type="entry name" value="CapW_CTD"/>
</dbReference>
<dbReference type="PROSITE" id="PS52050">
    <property type="entry name" value="WYL"/>
    <property type="match status" value="1"/>
</dbReference>
<evidence type="ECO:0000259" key="2">
    <source>
        <dbReference type="Pfam" id="PF26107"/>
    </source>
</evidence>
<organism evidence="4 5">
    <name type="scientific">Xanthomonas cerealis pv. cerealis</name>
    <dbReference type="NCBI Taxonomy" id="152263"/>
    <lineage>
        <taxon>Bacteria</taxon>
        <taxon>Pseudomonadati</taxon>
        <taxon>Pseudomonadota</taxon>
        <taxon>Gammaproteobacteria</taxon>
        <taxon>Lysobacterales</taxon>
        <taxon>Lysobacteraceae</taxon>
        <taxon>Xanthomonas</taxon>
        <taxon>Xanthomonas translucens group</taxon>
        <taxon>Xanthomonas cerealis</taxon>
    </lineage>
</organism>
<evidence type="ECO:0000313" key="4">
    <source>
        <dbReference type="EMBL" id="QDI03428.1"/>
    </source>
</evidence>
<accession>A0A514EBL2</accession>
<dbReference type="Pfam" id="PF26109">
    <property type="entry name" value="WHD_BrxR"/>
    <property type="match status" value="1"/>
</dbReference>
<feature type="domain" description="DNA-binding transcriptional repressor CapW C-terminal dimerisation" evidence="2">
    <location>
        <begin position="201"/>
        <end position="271"/>
    </location>
</feature>
<keyword evidence="5" id="KW-1185">Reference proteome</keyword>